<evidence type="ECO:0000256" key="4">
    <source>
        <dbReference type="PROSITE-ProRule" id="PRU00679"/>
    </source>
</evidence>
<dbReference type="PANTHER" id="PTHR10819:SF3">
    <property type="entry name" value="PHOSPHOTRIESTERASE-RELATED PROTEIN"/>
    <property type="match status" value="1"/>
</dbReference>
<dbReference type="OrthoDB" id="9998343at2759"/>
<keyword evidence="2" id="KW-0378">Hydrolase</keyword>
<feature type="binding site" evidence="3">
    <location>
        <position position="198"/>
    </location>
    <ligand>
        <name>a divalent metal cation</name>
        <dbReference type="ChEBI" id="CHEBI:60240"/>
        <label>2</label>
    </ligand>
</feature>
<accession>A0A8B6FMZ1</accession>
<evidence type="ECO:0000256" key="2">
    <source>
        <dbReference type="ARBA" id="ARBA00022801"/>
    </source>
</evidence>
<reference evidence="5" key="1">
    <citation type="submission" date="2018-11" db="EMBL/GenBank/DDBJ databases">
        <authorList>
            <person name="Alioto T."/>
            <person name="Alioto T."/>
        </authorList>
    </citation>
    <scope>NUCLEOTIDE SEQUENCE</scope>
</reference>
<dbReference type="Proteomes" id="UP000596742">
    <property type="component" value="Unassembled WGS sequence"/>
</dbReference>
<dbReference type="InterPro" id="IPR001559">
    <property type="entry name" value="Phosphotriesterase"/>
</dbReference>
<comment type="similarity">
    <text evidence="4">Belongs to the metallo-dependent hydrolases superfamily. Phosphotriesterase family.</text>
</comment>
<dbReference type="InterPro" id="IPR032466">
    <property type="entry name" value="Metal_Hydrolase"/>
</dbReference>
<comment type="cofactor">
    <cofactor evidence="3">
        <name>a divalent metal cation</name>
        <dbReference type="ChEBI" id="CHEBI:60240"/>
    </cofactor>
    <text evidence="3">Binds 2 divalent metal cations per subunit.</text>
</comment>
<feature type="binding site" evidence="3">
    <location>
        <position position="295"/>
    </location>
    <ligand>
        <name>a divalent metal cation</name>
        <dbReference type="ChEBI" id="CHEBI:60240"/>
        <label>1</label>
    </ligand>
</feature>
<feature type="binding site" evidence="3">
    <location>
        <position position="23"/>
    </location>
    <ligand>
        <name>a divalent metal cation</name>
        <dbReference type="ChEBI" id="CHEBI:60240"/>
        <label>1</label>
    </ligand>
</feature>
<dbReference type="Gene3D" id="3.20.20.140">
    <property type="entry name" value="Metal-dependent hydrolases"/>
    <property type="match status" value="1"/>
</dbReference>
<dbReference type="Pfam" id="PF02126">
    <property type="entry name" value="PTE"/>
    <property type="match status" value="1"/>
</dbReference>
<dbReference type="GO" id="GO:0008270">
    <property type="term" value="F:zinc ion binding"/>
    <property type="evidence" value="ECO:0007669"/>
    <property type="project" value="InterPro"/>
</dbReference>
<dbReference type="SUPFAM" id="SSF51556">
    <property type="entry name" value="Metallo-dependent hydrolases"/>
    <property type="match status" value="1"/>
</dbReference>
<evidence type="ECO:0000313" key="5">
    <source>
        <dbReference type="EMBL" id="VDI52129.1"/>
    </source>
</evidence>
<comment type="caution">
    <text evidence="5">The sequence shown here is derived from an EMBL/GenBank/DDBJ whole genome shotgun (WGS) entry which is preliminary data.</text>
</comment>
<sequence length="345" mass="38250">MKIQTVLGPIDPSSAGLVLPHEHLSIAAGALGVKNKDERFKDYENAAVAMDTLWWINQNPYSNIPNLQQCEEHEAVIEELKFFKKYGGGTMVDNTNLGISRDINFLKQASEKTGVNIVAGTGYYVESSRPETVKLTVEEMAAHMKGELQDGCDGSTGSIKCGVIGEVGCSWPLLPSEKRALQAAAQVNVDIGCPVIIHPGRDDKAPQEIVRVYQEAGGKVDKLIMSHLDRTFLSEDKLVQFAALGCYCEFDLFGIELTHYQQKESVDMPGDATRIKSIKSLINSGYEDKITISQDIHTKHRMMKYGGHGFSHILLNIIPKMLKRGISQEQIDKITKVNPQKWLAY</sequence>
<proteinExistence type="inferred from homology"/>
<feature type="binding site" evidence="3">
    <location>
        <position position="166"/>
    </location>
    <ligand>
        <name>a divalent metal cation</name>
        <dbReference type="ChEBI" id="CHEBI:60240"/>
        <label>2</label>
    </ligand>
</feature>
<feature type="binding site" evidence="3">
    <location>
        <position position="21"/>
    </location>
    <ligand>
        <name>a divalent metal cation</name>
        <dbReference type="ChEBI" id="CHEBI:60240"/>
        <label>1</label>
    </ligand>
</feature>
<keyword evidence="6" id="KW-1185">Reference proteome</keyword>
<evidence type="ECO:0000256" key="1">
    <source>
        <dbReference type="ARBA" id="ARBA00022723"/>
    </source>
</evidence>
<dbReference type="GO" id="GO:0016787">
    <property type="term" value="F:hydrolase activity"/>
    <property type="evidence" value="ECO:0007669"/>
    <property type="project" value="UniProtKB-KW"/>
</dbReference>
<protein>
    <submittedName>
        <fullName evidence="5">Phosphotriesterase-related protein</fullName>
    </submittedName>
</protein>
<feature type="binding site" evidence="3">
    <location>
        <position position="227"/>
    </location>
    <ligand>
        <name>a divalent metal cation</name>
        <dbReference type="ChEBI" id="CHEBI:60240"/>
        <label>2</label>
    </ligand>
</feature>
<comment type="caution">
    <text evidence="4">Lacks conserved residue(s) required for the propagation of feature annotation.</text>
</comment>
<name>A0A8B6FMZ1_MYTGA</name>
<feature type="binding site" evidence="3">
    <location>
        <position position="166"/>
    </location>
    <ligand>
        <name>a divalent metal cation</name>
        <dbReference type="ChEBI" id="CHEBI:60240"/>
        <label>1</label>
    </ligand>
</feature>
<evidence type="ECO:0000313" key="6">
    <source>
        <dbReference type="Proteomes" id="UP000596742"/>
    </source>
</evidence>
<gene>
    <name evidence="5" type="ORF">MGAL_10B082741</name>
</gene>
<dbReference type="PROSITE" id="PS51347">
    <property type="entry name" value="PHOSPHOTRIESTERASE_2"/>
    <property type="match status" value="1"/>
</dbReference>
<evidence type="ECO:0000256" key="3">
    <source>
        <dbReference type="PIRSR" id="PIRSR601559-52"/>
    </source>
</evidence>
<dbReference type="PANTHER" id="PTHR10819">
    <property type="entry name" value="PHOSPHOTRIESTERASE-RELATED"/>
    <property type="match status" value="1"/>
</dbReference>
<dbReference type="EMBL" id="UYJE01007139">
    <property type="protein sequence ID" value="VDI52129.1"/>
    <property type="molecule type" value="Genomic_DNA"/>
</dbReference>
<organism evidence="5 6">
    <name type="scientific">Mytilus galloprovincialis</name>
    <name type="common">Mediterranean mussel</name>
    <dbReference type="NCBI Taxonomy" id="29158"/>
    <lineage>
        <taxon>Eukaryota</taxon>
        <taxon>Metazoa</taxon>
        <taxon>Spiralia</taxon>
        <taxon>Lophotrochozoa</taxon>
        <taxon>Mollusca</taxon>
        <taxon>Bivalvia</taxon>
        <taxon>Autobranchia</taxon>
        <taxon>Pteriomorphia</taxon>
        <taxon>Mytilida</taxon>
        <taxon>Mytiloidea</taxon>
        <taxon>Mytilidae</taxon>
        <taxon>Mytilinae</taxon>
        <taxon>Mytilus</taxon>
    </lineage>
</organism>
<keyword evidence="1 3" id="KW-0479">Metal-binding</keyword>
<dbReference type="AlphaFoldDB" id="A0A8B6FMZ1"/>